<evidence type="ECO:0000313" key="2">
    <source>
        <dbReference type="EMBL" id="KAK7041908.1"/>
    </source>
</evidence>
<feature type="region of interest" description="Disordered" evidence="1">
    <location>
        <begin position="380"/>
        <end position="625"/>
    </location>
</feature>
<feature type="compositionally biased region" description="Low complexity" evidence="1">
    <location>
        <begin position="575"/>
        <end position="589"/>
    </location>
</feature>
<proteinExistence type="predicted"/>
<feature type="compositionally biased region" description="Low complexity" evidence="1">
    <location>
        <begin position="518"/>
        <end position="528"/>
    </location>
</feature>
<gene>
    <name evidence="2" type="ORF">VNI00_008889</name>
</gene>
<feature type="compositionally biased region" description="Low complexity" evidence="1">
    <location>
        <begin position="475"/>
        <end position="486"/>
    </location>
</feature>
<feature type="compositionally biased region" description="Acidic residues" evidence="1">
    <location>
        <begin position="457"/>
        <end position="467"/>
    </location>
</feature>
<dbReference type="EMBL" id="JAYKXP010000031">
    <property type="protein sequence ID" value="KAK7041908.1"/>
    <property type="molecule type" value="Genomic_DNA"/>
</dbReference>
<dbReference type="Proteomes" id="UP001383192">
    <property type="component" value="Unassembled WGS sequence"/>
</dbReference>
<protein>
    <submittedName>
        <fullName evidence="2">Uncharacterized protein</fullName>
    </submittedName>
</protein>
<feature type="compositionally biased region" description="Basic and acidic residues" evidence="1">
    <location>
        <begin position="380"/>
        <end position="390"/>
    </location>
</feature>
<evidence type="ECO:0000256" key="1">
    <source>
        <dbReference type="SAM" id="MobiDB-lite"/>
    </source>
</evidence>
<evidence type="ECO:0000313" key="3">
    <source>
        <dbReference type="Proteomes" id="UP001383192"/>
    </source>
</evidence>
<feature type="compositionally biased region" description="Basic and acidic residues" evidence="1">
    <location>
        <begin position="611"/>
        <end position="625"/>
    </location>
</feature>
<keyword evidence="3" id="KW-1185">Reference proteome</keyword>
<reference evidence="2 3" key="1">
    <citation type="submission" date="2024-01" db="EMBL/GenBank/DDBJ databases">
        <title>A draft genome for a cacao thread blight-causing isolate of Paramarasmius palmivorus.</title>
        <authorList>
            <person name="Baruah I.K."/>
            <person name="Bukari Y."/>
            <person name="Amoako-Attah I."/>
            <person name="Meinhardt L.W."/>
            <person name="Bailey B.A."/>
            <person name="Cohen S.P."/>
        </authorList>
    </citation>
    <scope>NUCLEOTIDE SEQUENCE [LARGE SCALE GENOMIC DNA]</scope>
    <source>
        <strain evidence="2 3">GH-12</strain>
    </source>
</reference>
<dbReference type="AlphaFoldDB" id="A0AAW0CUQ0"/>
<name>A0AAW0CUQ0_9AGAR</name>
<organism evidence="2 3">
    <name type="scientific">Paramarasmius palmivorus</name>
    <dbReference type="NCBI Taxonomy" id="297713"/>
    <lineage>
        <taxon>Eukaryota</taxon>
        <taxon>Fungi</taxon>
        <taxon>Dikarya</taxon>
        <taxon>Basidiomycota</taxon>
        <taxon>Agaricomycotina</taxon>
        <taxon>Agaricomycetes</taxon>
        <taxon>Agaricomycetidae</taxon>
        <taxon>Agaricales</taxon>
        <taxon>Marasmiineae</taxon>
        <taxon>Marasmiaceae</taxon>
        <taxon>Paramarasmius</taxon>
    </lineage>
</organism>
<accession>A0AAW0CUQ0</accession>
<feature type="compositionally biased region" description="Low complexity" evidence="1">
    <location>
        <begin position="497"/>
        <end position="506"/>
    </location>
</feature>
<comment type="caution">
    <text evidence="2">The sequence shown here is derived from an EMBL/GenBank/DDBJ whole genome shotgun (WGS) entry which is preliminary data.</text>
</comment>
<feature type="compositionally biased region" description="Acidic residues" evidence="1">
    <location>
        <begin position="406"/>
        <end position="426"/>
    </location>
</feature>
<sequence length="625" mass="70548">MPQEVGVVRRKPLTKSQVIYAVAKAKITPRIRHTKSVYVPMTTAHRKAVQEERAKKKHEMKKDVGQWENQTLLTADALARKYHKKRRFFMRMHYQNGVRHIRAHKKVNSFTALKAVKARERAEGCLPASLAGEERLPLQKLTEICQPIYANMTRQEKKEIVKRYLEYKKTETHKHIQNPNSQSRAQDMAGVITNLKEIMKAAKQRCGIEGMFIVVRNTTDAFMSPEVFWSNPKWEPYMKMIAKGWDTDTVSTKLMHFSVADCDITKMFEEMPMQDKNTMLKAHVREHLREKLCEATGRKFKSIPFENFEKQVTLPFGVVVDGWPFAKFENPSKIGTGGGALEKLWNLVAGGQVKFRKLEEEEWVKWKDDFKKRLLEGGAKKPRKVRSDAGKKRKKIIPAIMRAGTETEDSSSSSDEDDDDEGGEDGVMEREPDDRVDDGDQSNQGSQRTRKRGGSDVDSDEGEDDTEGQQPPKPSSESTKTKSGPKPAKKLKKNQPASKAKQTAQKSSKKKQQRDDSTTAQPSTSSSTRNLPTMSPSPSPPSHRAISAEPPEQRAAQHQTTSPGPAPHHIPPWSSEPMIDSMSSSSGIPLRNVDVDEGGGRNGGGRKLREKPKARNREEDNRIGY</sequence>